<dbReference type="SUPFAM" id="SSF48452">
    <property type="entry name" value="TPR-like"/>
    <property type="match status" value="1"/>
</dbReference>
<dbReference type="PANTHER" id="PTHR45586">
    <property type="entry name" value="TPR REPEAT-CONTAINING PROTEIN PA4667"/>
    <property type="match status" value="1"/>
</dbReference>
<organism evidence="6 7">
    <name type="scientific">Thermodesulfovibrio aggregans</name>
    <dbReference type="NCBI Taxonomy" id="86166"/>
    <lineage>
        <taxon>Bacteria</taxon>
        <taxon>Pseudomonadati</taxon>
        <taxon>Nitrospirota</taxon>
        <taxon>Thermodesulfovibrionia</taxon>
        <taxon>Thermodesulfovibrionales</taxon>
        <taxon>Thermodesulfovibrionaceae</taxon>
        <taxon>Thermodesulfovibrio</taxon>
    </lineage>
</organism>
<dbReference type="PANTHER" id="PTHR45586:SF1">
    <property type="entry name" value="LIPOPOLYSACCHARIDE ASSEMBLY PROTEIN B"/>
    <property type="match status" value="1"/>
</dbReference>
<dbReference type="Proteomes" id="UP000054976">
    <property type="component" value="Unassembled WGS sequence"/>
</dbReference>
<dbReference type="STRING" id="86166.TAGGR_1877"/>
<keyword evidence="1" id="KW-0677">Repeat</keyword>
<evidence type="ECO:0000256" key="2">
    <source>
        <dbReference type="ARBA" id="ARBA00022803"/>
    </source>
</evidence>
<name>A0A0U9HPA4_9BACT</name>
<feature type="chain" id="PRO_5006865022" evidence="4">
    <location>
        <begin position="19"/>
        <end position="758"/>
    </location>
</feature>
<dbReference type="InterPro" id="IPR036116">
    <property type="entry name" value="FN3_sf"/>
</dbReference>
<dbReference type="Pfam" id="PF07719">
    <property type="entry name" value="TPR_2"/>
    <property type="match status" value="1"/>
</dbReference>
<dbReference type="Pfam" id="PF05048">
    <property type="entry name" value="NosD"/>
    <property type="match status" value="1"/>
</dbReference>
<reference evidence="7" key="1">
    <citation type="submission" date="2016-01" db="EMBL/GenBank/DDBJ databases">
        <title>Draft genome sequence of Thermodesulfovibrio aggregans strain TGE-P1.</title>
        <authorList>
            <person name="Sekiguchi Y."/>
            <person name="Ohashi A."/>
            <person name="Matsuura N."/>
            <person name="Tourlousse M.D."/>
        </authorList>
    </citation>
    <scope>NUCLEOTIDE SEQUENCE [LARGE SCALE GENOMIC DNA]</scope>
    <source>
        <strain evidence="7">TGE-P1</strain>
    </source>
</reference>
<accession>A0A0U9HPA4</accession>
<feature type="repeat" description="TPR" evidence="3">
    <location>
        <begin position="678"/>
        <end position="711"/>
    </location>
</feature>
<dbReference type="OrthoDB" id="5439314at2"/>
<dbReference type="SMART" id="SM00028">
    <property type="entry name" value="TPR"/>
    <property type="match status" value="2"/>
</dbReference>
<dbReference type="InterPro" id="IPR013105">
    <property type="entry name" value="TPR_2"/>
</dbReference>
<dbReference type="PROSITE" id="PS51257">
    <property type="entry name" value="PROKAR_LIPOPROTEIN"/>
    <property type="match status" value="1"/>
</dbReference>
<dbReference type="InterPro" id="IPR013783">
    <property type="entry name" value="Ig-like_fold"/>
</dbReference>
<dbReference type="Pfam" id="PF13174">
    <property type="entry name" value="TPR_6"/>
    <property type="match status" value="1"/>
</dbReference>
<feature type="repeat" description="TPR" evidence="3">
    <location>
        <begin position="712"/>
        <end position="745"/>
    </location>
</feature>
<dbReference type="InterPro" id="IPR012334">
    <property type="entry name" value="Pectin_lyas_fold"/>
</dbReference>
<evidence type="ECO:0000256" key="3">
    <source>
        <dbReference type="PROSITE-ProRule" id="PRU00339"/>
    </source>
</evidence>
<evidence type="ECO:0000313" key="7">
    <source>
        <dbReference type="Proteomes" id="UP000054976"/>
    </source>
</evidence>
<proteinExistence type="predicted"/>
<dbReference type="InterPro" id="IPR011990">
    <property type="entry name" value="TPR-like_helical_dom_sf"/>
</dbReference>
<dbReference type="PROSITE" id="PS50853">
    <property type="entry name" value="FN3"/>
    <property type="match status" value="1"/>
</dbReference>
<gene>
    <name evidence="6" type="ORF">TAGGR_1877</name>
</gene>
<feature type="domain" description="Fibronectin type-III" evidence="5">
    <location>
        <begin position="308"/>
        <end position="403"/>
    </location>
</feature>
<dbReference type="Pfam" id="PF05643">
    <property type="entry name" value="GNA1162-like"/>
    <property type="match status" value="1"/>
</dbReference>
<dbReference type="InterPro" id="IPR019734">
    <property type="entry name" value="TPR_rpt"/>
</dbReference>
<keyword evidence="2 3" id="KW-0802">TPR repeat</keyword>
<dbReference type="SUPFAM" id="SSF51126">
    <property type="entry name" value="Pectin lyase-like"/>
    <property type="match status" value="1"/>
</dbReference>
<keyword evidence="4" id="KW-0732">Signal</keyword>
<dbReference type="Gene3D" id="3.40.50.10610">
    <property type="entry name" value="ABC-type transport auxiliary lipoprotein component"/>
    <property type="match status" value="1"/>
</dbReference>
<protein>
    <submittedName>
        <fullName evidence="6">Tetratricopeptide repeat-containing protein</fullName>
    </submittedName>
</protein>
<comment type="caution">
    <text evidence="6">The sequence shown here is derived from an EMBL/GenBank/DDBJ whole genome shotgun (WGS) entry which is preliminary data.</text>
</comment>
<dbReference type="EMBL" id="BCNO01000001">
    <property type="protein sequence ID" value="GAQ94692.1"/>
    <property type="molecule type" value="Genomic_DNA"/>
</dbReference>
<dbReference type="InterPro" id="IPR007742">
    <property type="entry name" value="NosD_dom"/>
</dbReference>
<dbReference type="Gene3D" id="1.25.40.10">
    <property type="entry name" value="Tetratricopeptide repeat domain"/>
    <property type="match status" value="1"/>
</dbReference>
<dbReference type="SUPFAM" id="SSF49265">
    <property type="entry name" value="Fibronectin type III"/>
    <property type="match status" value="1"/>
</dbReference>
<dbReference type="AlphaFoldDB" id="A0A0U9HPA4"/>
<dbReference type="InterPro" id="IPR003961">
    <property type="entry name" value="FN3_dom"/>
</dbReference>
<dbReference type="PROSITE" id="PS50293">
    <property type="entry name" value="TPR_REGION"/>
    <property type="match status" value="1"/>
</dbReference>
<evidence type="ECO:0000256" key="1">
    <source>
        <dbReference type="ARBA" id="ARBA00022737"/>
    </source>
</evidence>
<dbReference type="Gene3D" id="2.60.40.10">
    <property type="entry name" value="Immunoglobulins"/>
    <property type="match status" value="1"/>
</dbReference>
<evidence type="ECO:0000256" key="4">
    <source>
        <dbReference type="SAM" id="SignalP"/>
    </source>
</evidence>
<dbReference type="RefSeq" id="WP_059176121.1">
    <property type="nucleotide sequence ID" value="NZ_BCNO01000001.1"/>
</dbReference>
<dbReference type="PROSITE" id="PS50005">
    <property type="entry name" value="TPR"/>
    <property type="match status" value="2"/>
</dbReference>
<evidence type="ECO:0000259" key="5">
    <source>
        <dbReference type="PROSITE" id="PS50853"/>
    </source>
</evidence>
<dbReference type="InterPro" id="IPR008517">
    <property type="entry name" value="GNA1162-like"/>
</dbReference>
<dbReference type="InterPro" id="IPR011050">
    <property type="entry name" value="Pectin_lyase_fold/virulence"/>
</dbReference>
<dbReference type="InterPro" id="IPR051012">
    <property type="entry name" value="CellSynth/LPSAsmb/PSIAsmb"/>
</dbReference>
<keyword evidence="7" id="KW-1185">Reference proteome</keyword>
<evidence type="ECO:0000313" key="6">
    <source>
        <dbReference type="EMBL" id="GAQ94692.1"/>
    </source>
</evidence>
<sequence>MKKTLFLLLLLSLVFSCAPVSEIKKEAPEVKISDEELPKTVAILPFENKTEEIGIANQVRKAFYNHFSSKPYRDIELSIVDEKIIQLEKSKGKNILEIPPAEICEALGCDGLIYGRVTDYKKIYAVAYSQLGVEAEVWMVNTRTGKEVFRLKDSVRYHEGGVPLSPLSAVMTAISTAMNIRDIQQVRMINELCYKFNEKIPSPAGTVEERPTIREVLTNAKDSPFGKGKVIQVGVEGDKGMVATFDIGNFKKGIPMKETQPGIYIGEYVVMPGDNVKEVPLIVSLRKPGGYETQWIDVSGFVTIDTTPPPQVTGLRAKGFHDRIEVSWQTLRNVPDLKGYKILRSDKPLTDFKEIGITELNSYEDRTAEHGKTYYYRVVAYDNAGNESEIQDAVRASLTTKEPQMISGEITRDTVLSGVYIVKDSLIVPKGLTLTVEPETRIMFHENSALSVEGKLILDAKDSPVEFISVSDKKWRGISVISGQINISGFRIKNAKTGLTLNSSQGFIENGIITDCETGISLTGIPSPSIKNSTISGNKTGIGLIRTNSVVSMNSIFQNETGIKINGFSGEIRDNNIYDNNLNISSETVLKIHPNYFGSTNIDEMRLRNIEISKVYDGKVPEGRVVNAVSNPYSGLSQEERQRKATELLIEAGAYFRQRNYGKAVTLFEEALKAFATAETYYYLAICYQEMKEDEKALNYLREGVEKFPKDSTLQKSLGLMYYQTGREEEAKKVFEEVLRLNPEDRQVKFLLERLTAK</sequence>
<dbReference type="Gene3D" id="2.160.20.10">
    <property type="entry name" value="Single-stranded right-handed beta-helix, Pectin lyase-like"/>
    <property type="match status" value="1"/>
</dbReference>
<feature type="signal peptide" evidence="4">
    <location>
        <begin position="1"/>
        <end position="18"/>
    </location>
</feature>